<name>A0A9E6XVA3_9ACTN</name>
<dbReference type="RefSeq" id="WP_259314091.1">
    <property type="nucleotide sequence ID" value="NZ_CP087164.1"/>
</dbReference>
<dbReference type="Pfam" id="PF00582">
    <property type="entry name" value="Usp"/>
    <property type="match status" value="2"/>
</dbReference>
<dbReference type="PANTHER" id="PTHR46268">
    <property type="entry name" value="STRESS RESPONSE PROTEIN NHAX"/>
    <property type="match status" value="1"/>
</dbReference>
<evidence type="ECO:0000256" key="1">
    <source>
        <dbReference type="ARBA" id="ARBA00008791"/>
    </source>
</evidence>
<dbReference type="EMBL" id="CP087164">
    <property type="protein sequence ID" value="UGS34416.1"/>
    <property type="molecule type" value="Genomic_DNA"/>
</dbReference>
<evidence type="ECO:0000259" key="3">
    <source>
        <dbReference type="Pfam" id="PF00582"/>
    </source>
</evidence>
<comment type="similarity">
    <text evidence="1">Belongs to the universal stress protein A family.</text>
</comment>
<dbReference type="AlphaFoldDB" id="A0A9E6XVA3"/>
<sequence length="308" mass="31741">MFSTIVIGFDASPQAHDALALTQALAGPATEIVVCCVHPPEISDDPISEESLAVQAHERLKEARARLGDRPNTRYEVRGAFSAGAGLHDETERSAADLLVVGSSHRGAIGRVIPGSVTRQVLHAAPCAVAVAPAGLRDHPPELRRIGIAFTDQPESAQALQRAAQIARDHQAKLTVLTVVDITGVADGWASAWIYPDVRDDMHEAAKDAGTRALAGLEGVDATLEVIDGLTAQELVLASGRLDLLVMGSRGYGPLRRALVGTVAGRVAEAAACPVLITPRAASASASLADDPGGGEQAGAAVPPAGRG</sequence>
<feature type="domain" description="UspA" evidence="3">
    <location>
        <begin position="144"/>
        <end position="279"/>
    </location>
</feature>
<dbReference type="InterPro" id="IPR006016">
    <property type="entry name" value="UspA"/>
</dbReference>
<feature type="domain" description="UspA" evidence="3">
    <location>
        <begin position="1"/>
        <end position="132"/>
    </location>
</feature>
<accession>A0A9E6XVA3</accession>
<protein>
    <submittedName>
        <fullName evidence="4">Universal stress protein</fullName>
    </submittedName>
</protein>
<keyword evidence="5" id="KW-1185">Reference proteome</keyword>
<evidence type="ECO:0000313" key="5">
    <source>
        <dbReference type="Proteomes" id="UP001162834"/>
    </source>
</evidence>
<dbReference type="SUPFAM" id="SSF52402">
    <property type="entry name" value="Adenine nucleotide alpha hydrolases-like"/>
    <property type="match status" value="2"/>
</dbReference>
<dbReference type="PRINTS" id="PR01438">
    <property type="entry name" value="UNVRSLSTRESS"/>
</dbReference>
<dbReference type="CDD" id="cd00293">
    <property type="entry name" value="USP-like"/>
    <property type="match status" value="1"/>
</dbReference>
<dbReference type="PANTHER" id="PTHR46268:SF15">
    <property type="entry name" value="UNIVERSAL STRESS PROTEIN HP_0031"/>
    <property type="match status" value="1"/>
</dbReference>
<dbReference type="Proteomes" id="UP001162834">
    <property type="component" value="Chromosome"/>
</dbReference>
<dbReference type="KEGG" id="sbae:DSM104329_00794"/>
<gene>
    <name evidence="4" type="ORF">DSM104329_00794</name>
</gene>
<dbReference type="Gene3D" id="3.40.50.620">
    <property type="entry name" value="HUPs"/>
    <property type="match status" value="2"/>
</dbReference>
<dbReference type="InterPro" id="IPR014729">
    <property type="entry name" value="Rossmann-like_a/b/a_fold"/>
</dbReference>
<dbReference type="InterPro" id="IPR006015">
    <property type="entry name" value="Universal_stress_UspA"/>
</dbReference>
<feature type="region of interest" description="Disordered" evidence="2">
    <location>
        <begin position="286"/>
        <end position="308"/>
    </location>
</feature>
<reference evidence="4" key="1">
    <citation type="journal article" date="2022" name="Int. J. Syst. Evol. Microbiol.">
        <title>Pseudomonas aegrilactucae sp. nov. and Pseudomonas morbosilactucae sp. nov., pathogens causing bacterial rot of lettuce in Japan.</title>
        <authorList>
            <person name="Sawada H."/>
            <person name="Fujikawa T."/>
            <person name="Satou M."/>
        </authorList>
    </citation>
    <scope>NUCLEOTIDE SEQUENCE</scope>
    <source>
        <strain evidence="4">0166_1</strain>
    </source>
</reference>
<evidence type="ECO:0000256" key="2">
    <source>
        <dbReference type="SAM" id="MobiDB-lite"/>
    </source>
</evidence>
<proteinExistence type="inferred from homology"/>
<evidence type="ECO:0000313" key="4">
    <source>
        <dbReference type="EMBL" id="UGS34416.1"/>
    </source>
</evidence>
<organism evidence="4 5">
    <name type="scientific">Capillimicrobium parvum</name>
    <dbReference type="NCBI Taxonomy" id="2884022"/>
    <lineage>
        <taxon>Bacteria</taxon>
        <taxon>Bacillati</taxon>
        <taxon>Actinomycetota</taxon>
        <taxon>Thermoleophilia</taxon>
        <taxon>Solirubrobacterales</taxon>
        <taxon>Capillimicrobiaceae</taxon>
        <taxon>Capillimicrobium</taxon>
    </lineage>
</organism>